<dbReference type="EMBL" id="VJVV01000017">
    <property type="protein sequence ID" value="TRO78473.1"/>
    <property type="molecule type" value="Genomic_DNA"/>
</dbReference>
<accession>A0A550J5P6</accession>
<evidence type="ECO:0000256" key="3">
    <source>
        <dbReference type="ARBA" id="ARBA00022694"/>
    </source>
</evidence>
<dbReference type="EC" id="3.6.-.-" evidence="10"/>
<comment type="caution">
    <text evidence="10">Lacks conserved residue(s) required for the propagation of feature annotation.</text>
</comment>
<dbReference type="InterPro" id="IPR004520">
    <property type="entry name" value="GTPase_MnmE"/>
</dbReference>
<dbReference type="PANTHER" id="PTHR42714">
    <property type="entry name" value="TRNA MODIFICATION GTPASE GTPBP3"/>
    <property type="match status" value="1"/>
</dbReference>
<dbReference type="GO" id="GO:0005525">
    <property type="term" value="F:GTP binding"/>
    <property type="evidence" value="ECO:0007669"/>
    <property type="project" value="UniProtKB-UniRule"/>
</dbReference>
<dbReference type="InterPro" id="IPR027417">
    <property type="entry name" value="P-loop_NTPase"/>
</dbReference>
<dbReference type="NCBIfam" id="TIGR00450">
    <property type="entry name" value="mnmE_trmE_thdF"/>
    <property type="match status" value="1"/>
</dbReference>
<protein>
    <recommendedName>
        <fullName evidence="10">tRNA modification GTPase MnmE</fullName>
        <ecNumber evidence="10">3.6.-.-</ecNumber>
    </recommendedName>
</protein>
<feature type="binding site" evidence="10">
    <location>
        <position position="125"/>
    </location>
    <ligand>
        <name>(6S)-5-formyl-5,6,7,8-tetrahydrofolate</name>
        <dbReference type="ChEBI" id="CHEBI:57457"/>
    </ligand>
</feature>
<comment type="function">
    <text evidence="10">Exhibits a very high intrinsic GTPase hydrolysis rate. Involved in the addition of a carboxymethylaminomethyl (cmnm) group at the wobble position (U34) of certain tRNAs, forming tRNA-cmnm(5)s(2)U34.</text>
</comment>
<dbReference type="Gene3D" id="3.40.50.300">
    <property type="entry name" value="P-loop containing nucleotide triphosphate hydrolases"/>
    <property type="match status" value="1"/>
</dbReference>
<dbReference type="Gene3D" id="1.20.120.430">
    <property type="entry name" value="tRNA modification GTPase MnmE domain 2"/>
    <property type="match status" value="1"/>
</dbReference>
<dbReference type="OrthoDB" id="9805918at2"/>
<reference evidence="13 14" key="1">
    <citation type="submission" date="2019-07" db="EMBL/GenBank/DDBJ databases">
        <title>Insights of Desulfuromonas acetexigens electromicrobiology.</title>
        <authorList>
            <person name="Katuri K."/>
            <person name="Sapireddy V."/>
            <person name="Shaw D.R."/>
            <person name="Saikaly P."/>
        </authorList>
    </citation>
    <scope>NUCLEOTIDE SEQUENCE [LARGE SCALE GENOMIC DNA]</scope>
    <source>
        <strain evidence="13 14">2873</strain>
    </source>
</reference>
<dbReference type="GO" id="GO:0003924">
    <property type="term" value="F:GTPase activity"/>
    <property type="evidence" value="ECO:0007669"/>
    <property type="project" value="UniProtKB-UniRule"/>
</dbReference>
<dbReference type="FunFam" id="3.30.1360.120:FF:000003">
    <property type="entry name" value="tRNA modification GTPase MnmE"/>
    <property type="match status" value="1"/>
</dbReference>
<organism evidence="13 14">
    <name type="scientific">Trichloromonas acetexigens</name>
    <dbReference type="NCBI Taxonomy" id="38815"/>
    <lineage>
        <taxon>Bacteria</taxon>
        <taxon>Pseudomonadati</taxon>
        <taxon>Thermodesulfobacteriota</taxon>
        <taxon>Desulfuromonadia</taxon>
        <taxon>Desulfuromonadales</taxon>
        <taxon>Trichloromonadaceae</taxon>
        <taxon>Trichloromonas</taxon>
    </lineage>
</organism>
<feature type="binding site" evidence="10">
    <location>
        <begin position="231"/>
        <end position="236"/>
    </location>
    <ligand>
        <name>GTP</name>
        <dbReference type="ChEBI" id="CHEBI:37565"/>
    </ligand>
</feature>
<feature type="binding site" evidence="10">
    <location>
        <begin position="250"/>
        <end position="256"/>
    </location>
    <ligand>
        <name>GTP</name>
        <dbReference type="ChEBI" id="CHEBI:37565"/>
    </ligand>
</feature>
<dbReference type="GO" id="GO:0002098">
    <property type="term" value="P:tRNA wobble uridine modification"/>
    <property type="evidence" value="ECO:0007669"/>
    <property type="project" value="TreeGrafter"/>
</dbReference>
<comment type="subunit">
    <text evidence="10">Homodimer. Heterotetramer of two MnmE and two MnmG subunits.</text>
</comment>
<comment type="caution">
    <text evidence="13">The sequence shown here is derived from an EMBL/GenBank/DDBJ whole genome shotgun (WGS) entry which is preliminary data.</text>
</comment>
<dbReference type="Proteomes" id="UP000317155">
    <property type="component" value="Unassembled WGS sequence"/>
</dbReference>
<keyword evidence="2 10" id="KW-0963">Cytoplasm</keyword>
<feature type="binding site" evidence="10">
    <location>
        <position position="24"/>
    </location>
    <ligand>
        <name>(6S)-5-formyl-5,6,7,8-tetrahydrofolate</name>
        <dbReference type="ChEBI" id="CHEBI:57457"/>
    </ligand>
</feature>
<evidence type="ECO:0000256" key="8">
    <source>
        <dbReference type="ARBA" id="ARBA00022958"/>
    </source>
</evidence>
<feature type="binding site" evidence="10">
    <location>
        <position position="250"/>
    </location>
    <ligand>
        <name>K(+)</name>
        <dbReference type="ChEBI" id="CHEBI:29103"/>
    </ligand>
</feature>
<keyword evidence="8 10" id="KW-0630">Potassium</keyword>
<feature type="binding site" evidence="10">
    <location>
        <position position="256"/>
    </location>
    <ligand>
        <name>Mg(2+)</name>
        <dbReference type="ChEBI" id="CHEBI:18420"/>
    </ligand>
</feature>
<evidence type="ECO:0000256" key="2">
    <source>
        <dbReference type="ARBA" id="ARBA00022490"/>
    </source>
</evidence>
<feature type="binding site" evidence="10">
    <location>
        <position position="235"/>
    </location>
    <ligand>
        <name>Mg(2+)</name>
        <dbReference type="ChEBI" id="CHEBI:18420"/>
    </ligand>
</feature>
<evidence type="ECO:0000259" key="12">
    <source>
        <dbReference type="PROSITE" id="PS51709"/>
    </source>
</evidence>
<proteinExistence type="inferred from homology"/>
<dbReference type="Pfam" id="PF01926">
    <property type="entry name" value="MMR_HSR1"/>
    <property type="match status" value="1"/>
</dbReference>
<dbReference type="Pfam" id="PF10396">
    <property type="entry name" value="TrmE_N"/>
    <property type="match status" value="1"/>
</dbReference>
<dbReference type="Pfam" id="PF12631">
    <property type="entry name" value="MnmE_helical"/>
    <property type="match status" value="1"/>
</dbReference>
<dbReference type="NCBIfam" id="NF003661">
    <property type="entry name" value="PRK05291.1-3"/>
    <property type="match status" value="1"/>
</dbReference>
<dbReference type="InterPro" id="IPR025867">
    <property type="entry name" value="MnmE_helical"/>
</dbReference>
<keyword evidence="9 10" id="KW-0342">GTP-binding</keyword>
<dbReference type="AlphaFoldDB" id="A0A550J5P6"/>
<dbReference type="FunFam" id="3.40.50.300:FF:001376">
    <property type="entry name" value="tRNA modification GTPase MnmE"/>
    <property type="match status" value="1"/>
</dbReference>
<feature type="binding site" evidence="10">
    <location>
        <position position="456"/>
    </location>
    <ligand>
        <name>(6S)-5-formyl-5,6,7,8-tetrahydrofolate</name>
        <dbReference type="ChEBI" id="CHEBI:57457"/>
    </ligand>
</feature>
<dbReference type="InterPro" id="IPR031168">
    <property type="entry name" value="G_TrmE"/>
</dbReference>
<feature type="domain" description="TrmE-type G" evidence="12">
    <location>
        <begin position="221"/>
        <end position="376"/>
    </location>
</feature>
<dbReference type="InterPro" id="IPR006073">
    <property type="entry name" value="GTP-bd"/>
</dbReference>
<sequence length="456" mass="49974">MMRSAETIVAVATAPGEGAIGIVRLSGPSAEAYLDQLFCAVRPTLKRLSHRLYLGHLRAAGGQIIDEVMAVVMRAPHSFTREDVVEVHCHGGMVIIRQIVDAFLEVGARLARPGEFTQRSFLNGRLDLSQAEAVIDIIRARSESAGRVALAQLDGRISRIVAEMSDRLADLLSHVESLVDFPEEDIEFAEFSFLEEESRSLLAQIEDFLEHFDMGRIMREGLSVLILGKPNVGKSSLLNLLLGESRAIVTDIPGTTRDTIEENFVLGGIPLRLIDTAGVRDSDDPVEVEGIARARAKVASADLILLVVDGSRPLDEQDRLALRACSDYKTLLVCNKTDLPQSSLPHDWTALPTVFLSCRSGDGLSLLRNSIVTLLGGSVQGDLAQEVVFSDRRHRDSLLRTRESLMRFQSALSEGLSPEFPALELREALDALAEILGKTTPDDILDRIFSRFCIGK</sequence>
<name>A0A550J5P6_9BACT</name>
<keyword evidence="14" id="KW-1185">Reference proteome</keyword>
<dbReference type="HAMAP" id="MF_00379">
    <property type="entry name" value="GTPase_MnmE"/>
    <property type="match status" value="1"/>
</dbReference>
<keyword evidence="3 10" id="KW-0819">tRNA processing</keyword>
<feature type="binding site" evidence="10">
    <location>
        <position position="231"/>
    </location>
    <ligand>
        <name>K(+)</name>
        <dbReference type="ChEBI" id="CHEBI:29103"/>
    </ligand>
</feature>
<keyword evidence="4 10" id="KW-0479">Metal-binding</keyword>
<dbReference type="SUPFAM" id="SSF52540">
    <property type="entry name" value="P-loop containing nucleoside triphosphate hydrolases"/>
    <property type="match status" value="1"/>
</dbReference>
<evidence type="ECO:0000313" key="14">
    <source>
        <dbReference type="Proteomes" id="UP000317155"/>
    </source>
</evidence>
<dbReference type="InterPro" id="IPR005225">
    <property type="entry name" value="Small_GTP-bd"/>
</dbReference>
<dbReference type="InterPro" id="IPR027266">
    <property type="entry name" value="TrmE/GcvT-like"/>
</dbReference>
<keyword evidence="5 10" id="KW-0547">Nucleotide-binding</keyword>
<evidence type="ECO:0000256" key="5">
    <source>
        <dbReference type="ARBA" id="ARBA00022741"/>
    </source>
</evidence>
<dbReference type="InterPro" id="IPR027368">
    <property type="entry name" value="MnmE_dom2"/>
</dbReference>
<feature type="binding site" evidence="10">
    <location>
        <position position="86"/>
    </location>
    <ligand>
        <name>(6S)-5-formyl-5,6,7,8-tetrahydrofolate</name>
        <dbReference type="ChEBI" id="CHEBI:57457"/>
    </ligand>
</feature>
<evidence type="ECO:0000256" key="10">
    <source>
        <dbReference type="HAMAP-Rule" id="MF_00379"/>
    </source>
</evidence>
<dbReference type="RefSeq" id="WP_092054941.1">
    <property type="nucleotide sequence ID" value="NZ_FOJJ01000009.1"/>
</dbReference>
<dbReference type="CDD" id="cd04164">
    <property type="entry name" value="trmE"/>
    <property type="match status" value="1"/>
</dbReference>
<comment type="similarity">
    <text evidence="1 10 11">Belongs to the TRAFAC class TrmE-Era-EngA-EngB-Septin-like GTPase superfamily. TrmE GTPase family.</text>
</comment>
<dbReference type="CDD" id="cd14858">
    <property type="entry name" value="TrmE_N"/>
    <property type="match status" value="1"/>
</dbReference>
<keyword evidence="6 10" id="KW-0378">Hydrolase</keyword>
<dbReference type="NCBIfam" id="TIGR00231">
    <property type="entry name" value="small_GTP"/>
    <property type="match status" value="1"/>
</dbReference>
<evidence type="ECO:0000256" key="4">
    <source>
        <dbReference type="ARBA" id="ARBA00022723"/>
    </source>
</evidence>
<dbReference type="GO" id="GO:0042802">
    <property type="term" value="F:identical protein binding"/>
    <property type="evidence" value="ECO:0007669"/>
    <property type="project" value="UniProtKB-ARBA"/>
</dbReference>
<dbReference type="PROSITE" id="PS51709">
    <property type="entry name" value="G_TRME"/>
    <property type="match status" value="1"/>
</dbReference>
<comment type="cofactor">
    <cofactor evidence="10">
        <name>K(+)</name>
        <dbReference type="ChEBI" id="CHEBI:29103"/>
    </cofactor>
    <text evidence="10">Binds 1 potassium ion per subunit.</text>
</comment>
<feature type="binding site" evidence="10">
    <location>
        <position position="252"/>
    </location>
    <ligand>
        <name>K(+)</name>
        <dbReference type="ChEBI" id="CHEBI:29103"/>
    </ligand>
</feature>
<gene>
    <name evidence="10 13" type="primary">mnmE</name>
    <name evidence="10" type="synonym">trmE</name>
    <name evidence="13" type="ORF">FL622_16000</name>
</gene>
<feature type="binding site" evidence="10">
    <location>
        <position position="255"/>
    </location>
    <ligand>
        <name>K(+)</name>
        <dbReference type="ChEBI" id="CHEBI:29103"/>
    </ligand>
</feature>
<keyword evidence="7 10" id="KW-0460">Magnesium</keyword>
<dbReference type="GO" id="GO:0005829">
    <property type="term" value="C:cytosol"/>
    <property type="evidence" value="ECO:0007669"/>
    <property type="project" value="TreeGrafter"/>
</dbReference>
<evidence type="ECO:0000313" key="13">
    <source>
        <dbReference type="EMBL" id="TRO78473.1"/>
    </source>
</evidence>
<dbReference type="Gene3D" id="3.30.1360.120">
    <property type="entry name" value="Probable tRNA modification gtpase trme, domain 1"/>
    <property type="match status" value="1"/>
</dbReference>
<feature type="binding site" evidence="10">
    <location>
        <begin position="275"/>
        <end position="278"/>
    </location>
    <ligand>
        <name>GTP</name>
        <dbReference type="ChEBI" id="CHEBI:37565"/>
    </ligand>
</feature>
<evidence type="ECO:0000256" key="1">
    <source>
        <dbReference type="ARBA" id="ARBA00011043"/>
    </source>
</evidence>
<dbReference type="GO" id="GO:0046872">
    <property type="term" value="F:metal ion binding"/>
    <property type="evidence" value="ECO:0007669"/>
    <property type="project" value="UniProtKB-KW"/>
</dbReference>
<comment type="subcellular location">
    <subcellularLocation>
        <location evidence="10">Cytoplasm</location>
    </subcellularLocation>
</comment>
<evidence type="ECO:0000256" key="7">
    <source>
        <dbReference type="ARBA" id="ARBA00022842"/>
    </source>
</evidence>
<evidence type="ECO:0000256" key="9">
    <source>
        <dbReference type="ARBA" id="ARBA00023134"/>
    </source>
</evidence>
<evidence type="ECO:0000256" key="6">
    <source>
        <dbReference type="ARBA" id="ARBA00022801"/>
    </source>
</evidence>
<evidence type="ECO:0000256" key="11">
    <source>
        <dbReference type="RuleBase" id="RU003313"/>
    </source>
</evidence>
<dbReference type="GO" id="GO:0030488">
    <property type="term" value="P:tRNA methylation"/>
    <property type="evidence" value="ECO:0007669"/>
    <property type="project" value="TreeGrafter"/>
</dbReference>
<dbReference type="InterPro" id="IPR018948">
    <property type="entry name" value="GTP-bd_TrmE_N"/>
</dbReference>
<dbReference type="PANTHER" id="PTHR42714:SF2">
    <property type="entry name" value="TRNA MODIFICATION GTPASE GTPBP3, MITOCHONDRIAL"/>
    <property type="match status" value="1"/>
</dbReference>